<evidence type="ECO:0000256" key="2">
    <source>
        <dbReference type="SAM" id="Coils"/>
    </source>
</evidence>
<gene>
    <name evidence="5" type="ORF">BN1047_01566</name>
</gene>
<sequence>MADITNKAEEFAGRAKEAVGDLVGNDDLKAEGAADKATAQVKQGLDAVADKAEDAAQAVTEKAEDAKEAVTEKAQDAKQAVAEKTDEVKQVVAEKADSRVAIAVVAGLAVVALLVVRRNRGKARRQKHPVAKKVVAAGVTRALTH</sequence>
<reference evidence="5" key="2">
    <citation type="submission" date="2015-09" db="EMBL/GenBank/DDBJ databases">
        <title>Draft genome sequence of Mycobacterium neoaurum DSM 44074.</title>
        <authorList>
            <person name="Croce O."/>
            <person name="Robert C."/>
            <person name="Raoult D."/>
            <person name="Drancourt M."/>
        </authorList>
    </citation>
    <scope>NUCLEOTIDE SEQUENCE</scope>
    <source>
        <strain evidence="5">DSM 44074</strain>
    </source>
</reference>
<reference evidence="5" key="1">
    <citation type="submission" date="2014-05" db="EMBL/GenBank/DDBJ databases">
        <authorList>
            <person name="Urmite Genomes"/>
        </authorList>
    </citation>
    <scope>NUCLEOTIDE SEQUENCE</scope>
    <source>
        <strain evidence="5">DSM 44074</strain>
    </source>
</reference>
<keyword evidence="3" id="KW-0812">Transmembrane</keyword>
<dbReference type="Proteomes" id="UP000028864">
    <property type="component" value="Unassembled WGS sequence"/>
</dbReference>
<evidence type="ECO:0000313" key="5">
    <source>
        <dbReference type="EMBL" id="CDQ43695.1"/>
    </source>
</evidence>
<dbReference type="InterPro" id="IPR036629">
    <property type="entry name" value="YjbJ_sf"/>
</dbReference>
<dbReference type="PANTHER" id="PTHR34977">
    <property type="entry name" value="UPF0337 PROTEIN YJBJ"/>
    <property type="match status" value="1"/>
</dbReference>
<dbReference type="EMBL" id="LK021337">
    <property type="protein sequence ID" value="CDQ43695.1"/>
    <property type="molecule type" value="Genomic_DNA"/>
</dbReference>
<dbReference type="RefSeq" id="WP_081843352.1">
    <property type="nucleotide sequence ID" value="NZ_LK021337.1"/>
</dbReference>
<dbReference type="Pfam" id="PF05532">
    <property type="entry name" value="CsbD"/>
    <property type="match status" value="1"/>
</dbReference>
<evidence type="ECO:0000256" key="3">
    <source>
        <dbReference type="SAM" id="Phobius"/>
    </source>
</evidence>
<keyword evidence="2" id="KW-0175">Coiled coil</keyword>
<keyword evidence="3" id="KW-0472">Membrane</keyword>
<comment type="similarity">
    <text evidence="1">Belongs to the UPF0337 (CsbD) family.</text>
</comment>
<dbReference type="Gene3D" id="6.10.140.1430">
    <property type="match status" value="1"/>
</dbReference>
<feature type="transmembrane region" description="Helical" evidence="3">
    <location>
        <begin position="98"/>
        <end position="116"/>
    </location>
</feature>
<organism evidence="5 6">
    <name type="scientific">Mycolicibacterium neoaurum</name>
    <name type="common">Mycobacterium neoaurum</name>
    <dbReference type="NCBI Taxonomy" id="1795"/>
    <lineage>
        <taxon>Bacteria</taxon>
        <taxon>Bacillati</taxon>
        <taxon>Actinomycetota</taxon>
        <taxon>Actinomycetes</taxon>
        <taxon>Mycobacteriales</taxon>
        <taxon>Mycobacteriaceae</taxon>
        <taxon>Mycolicibacterium</taxon>
    </lineage>
</organism>
<dbReference type="InterPro" id="IPR050423">
    <property type="entry name" value="UPF0337_stress_rsp"/>
</dbReference>
<proteinExistence type="inferred from homology"/>
<accession>A0AAV2WHG1</accession>
<dbReference type="SUPFAM" id="SSF69047">
    <property type="entry name" value="Hypothetical protein YjbJ"/>
    <property type="match status" value="1"/>
</dbReference>
<dbReference type="AlphaFoldDB" id="A0AAV2WHG1"/>
<name>A0AAV2WHG1_MYCNE</name>
<evidence type="ECO:0000256" key="1">
    <source>
        <dbReference type="ARBA" id="ARBA00009129"/>
    </source>
</evidence>
<dbReference type="PANTHER" id="PTHR34977:SF1">
    <property type="entry name" value="UPF0337 PROTEIN YJBJ"/>
    <property type="match status" value="1"/>
</dbReference>
<protein>
    <submittedName>
        <fullName evidence="5">CsbD-like protein</fullName>
    </submittedName>
</protein>
<evidence type="ECO:0000259" key="4">
    <source>
        <dbReference type="Pfam" id="PF05532"/>
    </source>
</evidence>
<keyword evidence="3" id="KW-1133">Transmembrane helix</keyword>
<dbReference type="InterPro" id="IPR008462">
    <property type="entry name" value="CsbD"/>
</dbReference>
<feature type="coiled-coil region" evidence="2">
    <location>
        <begin position="49"/>
        <end position="94"/>
    </location>
</feature>
<feature type="domain" description="CsbD-like" evidence="4">
    <location>
        <begin position="4"/>
        <end position="54"/>
    </location>
</feature>
<evidence type="ECO:0000313" key="6">
    <source>
        <dbReference type="Proteomes" id="UP000028864"/>
    </source>
</evidence>